<dbReference type="Proteomes" id="UP001341840">
    <property type="component" value="Unassembled WGS sequence"/>
</dbReference>
<comment type="caution">
    <text evidence="1">The sequence shown here is derived from an EMBL/GenBank/DDBJ whole genome shotgun (WGS) entry which is preliminary data.</text>
</comment>
<name>A0ABU6ZFD7_9FABA</name>
<sequence>MNCQLGIKLEPPKLPHTLLSLKRQPETLAPPILIAAATPSPSPLLHRHFFLAAGFSLVSFTSPSPSSTRVRAVLSSVRRRRPFSPHAVAVPGHHRRCLIAVFPVLAHVFRFFPLKCIFFFLLTPSEVYIET</sequence>
<dbReference type="EMBL" id="JASCZI010272159">
    <property type="protein sequence ID" value="MED6220671.1"/>
    <property type="molecule type" value="Genomic_DNA"/>
</dbReference>
<organism evidence="1 2">
    <name type="scientific">Stylosanthes scabra</name>
    <dbReference type="NCBI Taxonomy" id="79078"/>
    <lineage>
        <taxon>Eukaryota</taxon>
        <taxon>Viridiplantae</taxon>
        <taxon>Streptophyta</taxon>
        <taxon>Embryophyta</taxon>
        <taxon>Tracheophyta</taxon>
        <taxon>Spermatophyta</taxon>
        <taxon>Magnoliopsida</taxon>
        <taxon>eudicotyledons</taxon>
        <taxon>Gunneridae</taxon>
        <taxon>Pentapetalae</taxon>
        <taxon>rosids</taxon>
        <taxon>fabids</taxon>
        <taxon>Fabales</taxon>
        <taxon>Fabaceae</taxon>
        <taxon>Papilionoideae</taxon>
        <taxon>50 kb inversion clade</taxon>
        <taxon>dalbergioids sensu lato</taxon>
        <taxon>Dalbergieae</taxon>
        <taxon>Pterocarpus clade</taxon>
        <taxon>Stylosanthes</taxon>
    </lineage>
</organism>
<accession>A0ABU6ZFD7</accession>
<proteinExistence type="predicted"/>
<evidence type="ECO:0000313" key="2">
    <source>
        <dbReference type="Proteomes" id="UP001341840"/>
    </source>
</evidence>
<keyword evidence="2" id="KW-1185">Reference proteome</keyword>
<evidence type="ECO:0000313" key="1">
    <source>
        <dbReference type="EMBL" id="MED6220671.1"/>
    </source>
</evidence>
<protein>
    <submittedName>
        <fullName evidence="1">Uncharacterized protein</fullName>
    </submittedName>
</protein>
<reference evidence="1 2" key="1">
    <citation type="journal article" date="2023" name="Plants (Basel)">
        <title>Bridging the Gap: Combining Genomics and Transcriptomics Approaches to Understand Stylosanthes scabra, an Orphan Legume from the Brazilian Caatinga.</title>
        <authorList>
            <person name="Ferreira-Neto J.R.C."/>
            <person name="da Silva M.D."/>
            <person name="Binneck E."/>
            <person name="de Melo N.F."/>
            <person name="da Silva R.H."/>
            <person name="de Melo A.L.T.M."/>
            <person name="Pandolfi V."/>
            <person name="Bustamante F.O."/>
            <person name="Brasileiro-Vidal A.C."/>
            <person name="Benko-Iseppon A.M."/>
        </authorList>
    </citation>
    <scope>NUCLEOTIDE SEQUENCE [LARGE SCALE GENOMIC DNA]</scope>
    <source>
        <tissue evidence="1">Leaves</tissue>
    </source>
</reference>
<gene>
    <name evidence="1" type="ORF">PIB30_047102</name>
</gene>